<evidence type="ECO:0000259" key="1">
    <source>
        <dbReference type="Pfam" id="PF06568"/>
    </source>
</evidence>
<dbReference type="InterPro" id="IPR009506">
    <property type="entry name" value="YjiS-like"/>
</dbReference>
<reference evidence="3" key="1">
    <citation type="journal article" date="2019" name="Int. J. Syst. Evol. Microbiol.">
        <title>The Global Catalogue of Microorganisms (GCM) 10K type strain sequencing project: providing services to taxonomists for standard genome sequencing and annotation.</title>
        <authorList>
            <consortium name="The Broad Institute Genomics Platform"/>
            <consortium name="The Broad Institute Genome Sequencing Center for Infectious Disease"/>
            <person name="Wu L."/>
            <person name="Ma J."/>
        </authorList>
    </citation>
    <scope>NUCLEOTIDE SEQUENCE [LARGE SCALE GENOMIC DNA]</scope>
    <source>
        <strain evidence="3">CCM 7427</strain>
    </source>
</reference>
<sequence>MLEFLDAWRLKRRHRQTQLHLAELSDHLLADIGISRAEIIELDAYRTRRKRHGAGR</sequence>
<keyword evidence="3" id="KW-1185">Reference proteome</keyword>
<dbReference type="Pfam" id="PF06568">
    <property type="entry name" value="YjiS-like"/>
    <property type="match status" value="1"/>
</dbReference>
<protein>
    <submittedName>
        <fullName evidence="2">DUF1127 domain-containing protein</fullName>
    </submittedName>
</protein>
<comment type="caution">
    <text evidence="2">The sequence shown here is derived from an EMBL/GenBank/DDBJ whole genome shotgun (WGS) entry which is preliminary data.</text>
</comment>
<name>A0ABW5QJZ9_9HYPH</name>
<evidence type="ECO:0000313" key="3">
    <source>
        <dbReference type="Proteomes" id="UP001597521"/>
    </source>
</evidence>
<organism evidence="2 3">
    <name type="scientific">Devosia albogilva</name>
    <dbReference type="NCBI Taxonomy" id="429726"/>
    <lineage>
        <taxon>Bacteria</taxon>
        <taxon>Pseudomonadati</taxon>
        <taxon>Pseudomonadota</taxon>
        <taxon>Alphaproteobacteria</taxon>
        <taxon>Hyphomicrobiales</taxon>
        <taxon>Devosiaceae</taxon>
        <taxon>Devosia</taxon>
    </lineage>
</organism>
<dbReference type="EMBL" id="JBHUNP010000001">
    <property type="protein sequence ID" value="MFD2648008.1"/>
    <property type="molecule type" value="Genomic_DNA"/>
</dbReference>
<proteinExistence type="predicted"/>
<dbReference type="Proteomes" id="UP001597521">
    <property type="component" value="Unassembled WGS sequence"/>
</dbReference>
<gene>
    <name evidence="2" type="ORF">ACFSX5_09410</name>
</gene>
<dbReference type="RefSeq" id="WP_386833073.1">
    <property type="nucleotide sequence ID" value="NZ_JBHUNP010000001.1"/>
</dbReference>
<feature type="domain" description="YjiS-like" evidence="1">
    <location>
        <begin position="5"/>
        <end position="39"/>
    </location>
</feature>
<evidence type="ECO:0000313" key="2">
    <source>
        <dbReference type="EMBL" id="MFD2648008.1"/>
    </source>
</evidence>
<accession>A0ABW5QJZ9</accession>